<dbReference type="Proteomes" id="UP000267289">
    <property type="component" value="Unassembled WGS sequence"/>
</dbReference>
<keyword evidence="2" id="KW-1185">Reference proteome</keyword>
<proteinExistence type="predicted"/>
<dbReference type="EMBL" id="UPHQ01000138">
    <property type="protein sequence ID" value="VBA40123.1"/>
    <property type="molecule type" value="Genomic_DNA"/>
</dbReference>
<dbReference type="AlphaFoldDB" id="A0A498Q600"/>
<evidence type="ECO:0000313" key="2">
    <source>
        <dbReference type="Proteomes" id="UP000267289"/>
    </source>
</evidence>
<name>A0A498Q600_9MYCO</name>
<accession>A0A498Q600</accession>
<evidence type="ECO:0000313" key="1">
    <source>
        <dbReference type="EMBL" id="VBA40123.1"/>
    </source>
</evidence>
<sequence>MNSHNIVYGDHLAALTTQLRRNRATITRRRTSLREALDRQKRFIREALDQGMPPRKIARLSGLTEGRISQIRNEGGPAVSMFDLIEG</sequence>
<dbReference type="OrthoDB" id="3681249at2"/>
<protein>
    <submittedName>
        <fullName evidence="1">Uncharacterized protein</fullName>
    </submittedName>
</protein>
<gene>
    <name evidence="1" type="ORF">LAUMK13_02917</name>
</gene>
<dbReference type="RefSeq" id="WP_075544030.1">
    <property type="nucleotide sequence ID" value="NZ_UPHQ01000138.1"/>
</dbReference>
<reference evidence="1 2" key="1">
    <citation type="submission" date="2018-09" db="EMBL/GenBank/DDBJ databases">
        <authorList>
            <person name="Tagini F."/>
        </authorList>
    </citation>
    <scope>NUCLEOTIDE SEQUENCE [LARGE SCALE GENOMIC DNA]</scope>
    <source>
        <strain evidence="1 2">MK13</strain>
    </source>
</reference>
<organism evidence="1 2">
    <name type="scientific">Mycobacterium innocens</name>
    <dbReference type="NCBI Taxonomy" id="2341083"/>
    <lineage>
        <taxon>Bacteria</taxon>
        <taxon>Bacillati</taxon>
        <taxon>Actinomycetota</taxon>
        <taxon>Actinomycetes</taxon>
        <taxon>Mycobacteriales</taxon>
        <taxon>Mycobacteriaceae</taxon>
        <taxon>Mycobacterium</taxon>
    </lineage>
</organism>